<comment type="caution">
    <text evidence="2">The sequence shown here is derived from an EMBL/GenBank/DDBJ whole genome shotgun (WGS) entry which is preliminary data.</text>
</comment>
<organism evidence="2 3">
    <name type="scientific">Phormidium tenue NIES-30</name>
    <dbReference type="NCBI Taxonomy" id="549789"/>
    <lineage>
        <taxon>Bacteria</taxon>
        <taxon>Bacillati</taxon>
        <taxon>Cyanobacteriota</taxon>
        <taxon>Cyanophyceae</taxon>
        <taxon>Oscillatoriophycideae</taxon>
        <taxon>Oscillatoriales</taxon>
        <taxon>Oscillatoriaceae</taxon>
        <taxon>Phormidium</taxon>
    </lineage>
</organism>
<dbReference type="PANTHER" id="PTHR43685:SF2">
    <property type="entry name" value="GLYCOSYLTRANSFERASE 2-LIKE DOMAIN-CONTAINING PROTEIN"/>
    <property type="match status" value="1"/>
</dbReference>
<proteinExistence type="predicted"/>
<dbReference type="CDD" id="cd00761">
    <property type="entry name" value="Glyco_tranf_GTA_type"/>
    <property type="match status" value="1"/>
</dbReference>
<sequence>MTSPQLSIIIPTHNRPELLRRAVASALGQTVTDLEVIVVDDGSTPAVSLPPQERLRVIRLEPNQGGAMARNQGALAASARWITYLDDDDVLQPDMAEKALGAIQRIPSDLPTPVGLLFGLSIVNSRGRILETHLPPTLPKGSHFCLEKIPPGTSFFTKQSLVVEREVLLGMGGFDPSFSSRVHTELFLRLNPVCSLWGIPEVTYHLSTHEGNRVSSNPQRRQQSFEQLLAKHCEVFAHQPRQTVADFVFNHAVMLQRSGQGWAATQAWGQAFAIHPVQAIARLGSPYKRRVLKTLATLRASLPQLASNAR</sequence>
<evidence type="ECO:0000259" key="1">
    <source>
        <dbReference type="Pfam" id="PF00535"/>
    </source>
</evidence>
<dbReference type="PANTHER" id="PTHR43685">
    <property type="entry name" value="GLYCOSYLTRANSFERASE"/>
    <property type="match status" value="1"/>
</dbReference>
<dbReference type="InterPro" id="IPR029044">
    <property type="entry name" value="Nucleotide-diphossugar_trans"/>
</dbReference>
<dbReference type="AlphaFoldDB" id="A0A1U7J1E2"/>
<dbReference type="STRING" id="549789.NIES30_18150"/>
<keyword evidence="2" id="KW-0808">Transferase</keyword>
<dbReference type="GO" id="GO:0016740">
    <property type="term" value="F:transferase activity"/>
    <property type="evidence" value="ECO:0007669"/>
    <property type="project" value="UniProtKB-KW"/>
</dbReference>
<evidence type="ECO:0000313" key="2">
    <source>
        <dbReference type="EMBL" id="OKH45809.1"/>
    </source>
</evidence>
<accession>A0A1U7J1E2</accession>
<gene>
    <name evidence="2" type="ORF">NIES30_18150</name>
</gene>
<dbReference type="RefSeq" id="WP_073609857.1">
    <property type="nucleotide sequence ID" value="NZ_MRCG01000015.1"/>
</dbReference>
<dbReference type="SUPFAM" id="SSF53448">
    <property type="entry name" value="Nucleotide-diphospho-sugar transferases"/>
    <property type="match status" value="1"/>
</dbReference>
<keyword evidence="3" id="KW-1185">Reference proteome</keyword>
<evidence type="ECO:0000313" key="3">
    <source>
        <dbReference type="Proteomes" id="UP000185557"/>
    </source>
</evidence>
<dbReference type="InterPro" id="IPR050834">
    <property type="entry name" value="Glycosyltransf_2"/>
</dbReference>
<dbReference type="Pfam" id="PF00535">
    <property type="entry name" value="Glycos_transf_2"/>
    <property type="match status" value="1"/>
</dbReference>
<dbReference type="OrthoDB" id="9802649at2"/>
<dbReference type="InterPro" id="IPR001173">
    <property type="entry name" value="Glyco_trans_2-like"/>
</dbReference>
<dbReference type="Gene3D" id="3.90.550.10">
    <property type="entry name" value="Spore Coat Polysaccharide Biosynthesis Protein SpsA, Chain A"/>
    <property type="match status" value="1"/>
</dbReference>
<dbReference type="EMBL" id="MRCG01000015">
    <property type="protein sequence ID" value="OKH45809.1"/>
    <property type="molecule type" value="Genomic_DNA"/>
</dbReference>
<name>A0A1U7J1E2_9CYAN</name>
<reference evidence="2 3" key="1">
    <citation type="submission" date="2016-11" db="EMBL/GenBank/DDBJ databases">
        <title>Draft Genome Sequences of Nine Cyanobacterial Strains from Diverse Habitats.</title>
        <authorList>
            <person name="Zhu T."/>
            <person name="Hou S."/>
            <person name="Lu X."/>
            <person name="Hess W.R."/>
        </authorList>
    </citation>
    <scope>NUCLEOTIDE SEQUENCE [LARGE SCALE GENOMIC DNA]</scope>
    <source>
        <strain evidence="2 3">NIES-30</strain>
    </source>
</reference>
<dbReference type="Proteomes" id="UP000185557">
    <property type="component" value="Unassembled WGS sequence"/>
</dbReference>
<protein>
    <submittedName>
        <fullName evidence="2">Glycosyl transferase family 2</fullName>
    </submittedName>
</protein>
<feature type="domain" description="Glycosyltransferase 2-like" evidence="1">
    <location>
        <begin position="7"/>
        <end position="116"/>
    </location>
</feature>